<dbReference type="Pfam" id="PF13489">
    <property type="entry name" value="Methyltransf_23"/>
    <property type="match status" value="1"/>
</dbReference>
<protein>
    <submittedName>
        <fullName evidence="1">Class I SAM-dependent methyltransferase</fullName>
        <ecNumber evidence="1">2.1.1.222</ecNumber>
        <ecNumber evidence="1">2.1.1.64</ecNumber>
    </submittedName>
</protein>
<name>A0ABV7RS54_9GAMM</name>
<dbReference type="RefSeq" id="WP_386759326.1">
    <property type="nucleotide sequence ID" value="NZ_JBHRXK010000004.1"/>
</dbReference>
<dbReference type="EC" id="2.1.1.64" evidence="1"/>
<keyword evidence="1" id="KW-0808">Transferase</keyword>
<dbReference type="PANTHER" id="PTHR43861:SF6">
    <property type="entry name" value="METHYLTRANSFERASE TYPE 11"/>
    <property type="match status" value="1"/>
</dbReference>
<accession>A0ABV7RS54</accession>
<dbReference type="GO" id="GO:0032259">
    <property type="term" value="P:methylation"/>
    <property type="evidence" value="ECO:0007669"/>
    <property type="project" value="UniProtKB-KW"/>
</dbReference>
<dbReference type="Proteomes" id="UP001595740">
    <property type="component" value="Unassembled WGS sequence"/>
</dbReference>
<gene>
    <name evidence="1" type="ORF">ACFOLC_11160</name>
</gene>
<dbReference type="GO" id="GO:0102208">
    <property type="term" value="F:2-polyprenyl-6-hydroxyphenol methylase activity"/>
    <property type="evidence" value="ECO:0007669"/>
    <property type="project" value="UniProtKB-EC"/>
</dbReference>
<organism evidence="1 2">
    <name type="scientific">Lysobacter cavernae</name>
    <dbReference type="NCBI Taxonomy" id="1685901"/>
    <lineage>
        <taxon>Bacteria</taxon>
        <taxon>Pseudomonadati</taxon>
        <taxon>Pseudomonadota</taxon>
        <taxon>Gammaproteobacteria</taxon>
        <taxon>Lysobacterales</taxon>
        <taxon>Lysobacteraceae</taxon>
        <taxon>Lysobacter</taxon>
    </lineage>
</organism>
<dbReference type="EC" id="2.1.1.222" evidence="1"/>
<keyword evidence="2" id="KW-1185">Reference proteome</keyword>
<evidence type="ECO:0000313" key="2">
    <source>
        <dbReference type="Proteomes" id="UP001595740"/>
    </source>
</evidence>
<dbReference type="SUPFAM" id="SSF53335">
    <property type="entry name" value="S-adenosyl-L-methionine-dependent methyltransferases"/>
    <property type="match status" value="1"/>
</dbReference>
<dbReference type="PANTHER" id="PTHR43861">
    <property type="entry name" value="TRANS-ACONITATE 2-METHYLTRANSFERASE-RELATED"/>
    <property type="match status" value="1"/>
</dbReference>
<dbReference type="InterPro" id="IPR029063">
    <property type="entry name" value="SAM-dependent_MTases_sf"/>
</dbReference>
<proteinExistence type="predicted"/>
<comment type="caution">
    <text evidence="1">The sequence shown here is derived from an EMBL/GenBank/DDBJ whole genome shotgun (WGS) entry which is preliminary data.</text>
</comment>
<dbReference type="Gene3D" id="3.40.50.150">
    <property type="entry name" value="Vaccinia Virus protein VP39"/>
    <property type="match status" value="1"/>
</dbReference>
<evidence type="ECO:0000313" key="1">
    <source>
        <dbReference type="EMBL" id="MFC3551567.1"/>
    </source>
</evidence>
<sequence>MDHSWVPSVRYLLRRARVLDKTRALSPGRLLEVGCGAGSLLAELVAEGHQGTGLETSEAARRLAFHSLCEFAGGEIAIESEESDDWEAGFATILALDVLEHIEDDVVTLKRWFSWLAPGGHILLSVPAHSRRWGSGDIWAGHFRRYDRGALVDVVRAAGMEITHIECYGFPVANLTEWLGERHYRKALQERERNGALEREYGNSRSGIERTVYQRVFAGLSSPLGRALLHIALFLQRMTIGTNWGSGYIVVARKA</sequence>
<keyword evidence="1" id="KW-0489">Methyltransferase</keyword>
<dbReference type="GO" id="GO:0061542">
    <property type="term" value="F:3-demethylubiquinol 3-O-methyltransferase activity"/>
    <property type="evidence" value="ECO:0007669"/>
    <property type="project" value="UniProtKB-EC"/>
</dbReference>
<dbReference type="EMBL" id="JBHRXK010000004">
    <property type="protein sequence ID" value="MFC3551567.1"/>
    <property type="molecule type" value="Genomic_DNA"/>
</dbReference>
<reference evidence="2" key="1">
    <citation type="journal article" date="2019" name="Int. J. Syst. Evol. Microbiol.">
        <title>The Global Catalogue of Microorganisms (GCM) 10K type strain sequencing project: providing services to taxonomists for standard genome sequencing and annotation.</title>
        <authorList>
            <consortium name="The Broad Institute Genomics Platform"/>
            <consortium name="The Broad Institute Genome Sequencing Center for Infectious Disease"/>
            <person name="Wu L."/>
            <person name="Ma J."/>
        </authorList>
    </citation>
    <scope>NUCLEOTIDE SEQUENCE [LARGE SCALE GENOMIC DNA]</scope>
    <source>
        <strain evidence="2">KCTC 42875</strain>
    </source>
</reference>
<dbReference type="CDD" id="cd02440">
    <property type="entry name" value="AdoMet_MTases"/>
    <property type="match status" value="1"/>
</dbReference>